<reference evidence="1 2" key="1">
    <citation type="submission" date="2017-07" db="EMBL/GenBank/DDBJ databases">
        <title>Genome Sequence of Arenibacter algicola Strain SMS7 Isolated from a culture of the Diatom Skeletonema marinoi.</title>
        <authorList>
            <person name="Topel M."/>
            <person name="Pinder M.I.M."/>
            <person name="Johansson O.N."/>
            <person name="Kourtchenko O."/>
            <person name="Godhe A."/>
            <person name="Clarke A.K."/>
        </authorList>
    </citation>
    <scope>NUCLEOTIDE SEQUENCE [LARGE SCALE GENOMIC DNA]</scope>
    <source>
        <strain evidence="1 2">SMS7</strain>
    </source>
</reference>
<sequence length="47" mass="5536">MRFYKVQKHGWQMTAIKDSKYKKALLVELIEVYVSKGHSIHMLVGKD</sequence>
<name>A0A221UTL2_9FLAO</name>
<proteinExistence type="predicted"/>
<gene>
    <name evidence="1" type="ORF">AREALGSMS7_01128</name>
</gene>
<dbReference type="Proteomes" id="UP000204551">
    <property type="component" value="Chromosome"/>
</dbReference>
<accession>A0A221UTL2</accession>
<protein>
    <submittedName>
        <fullName evidence="1">Uncharacterized protein</fullName>
    </submittedName>
</protein>
<dbReference type="KEGG" id="aalg:AREALGSMS7_01128"/>
<dbReference type="STRING" id="616991.GCA_000733925_00905"/>
<organism evidence="1 2">
    <name type="scientific">Arenibacter algicola</name>
    <dbReference type="NCBI Taxonomy" id="616991"/>
    <lineage>
        <taxon>Bacteria</taxon>
        <taxon>Pseudomonadati</taxon>
        <taxon>Bacteroidota</taxon>
        <taxon>Flavobacteriia</taxon>
        <taxon>Flavobacteriales</taxon>
        <taxon>Flavobacteriaceae</taxon>
        <taxon>Arenibacter</taxon>
    </lineage>
</organism>
<dbReference type="EMBL" id="CP022515">
    <property type="protein sequence ID" value="ASO04603.1"/>
    <property type="molecule type" value="Genomic_DNA"/>
</dbReference>
<evidence type="ECO:0000313" key="2">
    <source>
        <dbReference type="Proteomes" id="UP000204551"/>
    </source>
</evidence>
<evidence type="ECO:0000313" key="1">
    <source>
        <dbReference type="EMBL" id="ASO04603.1"/>
    </source>
</evidence>
<dbReference type="AlphaFoldDB" id="A0A221UTL2"/>